<protein>
    <recommendedName>
        <fullName evidence="2">histidine kinase</fullName>
        <ecNumber evidence="2">2.7.13.3</ecNumber>
    </recommendedName>
</protein>
<dbReference type="InterPro" id="IPR036097">
    <property type="entry name" value="HisK_dim/P_sf"/>
</dbReference>
<keyword evidence="6" id="KW-0547">Nucleotide-binding</keyword>
<dbReference type="PRINTS" id="PR00344">
    <property type="entry name" value="BCTRLSENSOR"/>
</dbReference>
<dbReference type="CDD" id="cd00075">
    <property type="entry name" value="HATPase"/>
    <property type="match status" value="1"/>
</dbReference>
<dbReference type="InterPro" id="IPR004358">
    <property type="entry name" value="Sig_transdc_His_kin-like_C"/>
</dbReference>
<dbReference type="SUPFAM" id="SSF55874">
    <property type="entry name" value="ATPase domain of HSP90 chaperone/DNA topoisomerase II/histidine kinase"/>
    <property type="match status" value="1"/>
</dbReference>
<feature type="transmembrane region" description="Helical" evidence="4">
    <location>
        <begin position="188"/>
        <end position="206"/>
    </location>
</feature>
<dbReference type="InterPro" id="IPR005467">
    <property type="entry name" value="His_kinase_dom"/>
</dbReference>
<dbReference type="SMART" id="SM00387">
    <property type="entry name" value="HATPase_c"/>
    <property type="match status" value="1"/>
</dbReference>
<keyword evidence="7" id="KW-1185">Reference proteome</keyword>
<comment type="catalytic activity">
    <reaction evidence="1">
        <text>ATP + protein L-histidine = ADP + protein N-phospho-L-histidine.</text>
        <dbReference type="EC" id="2.7.13.3"/>
    </reaction>
</comment>
<feature type="transmembrane region" description="Helical" evidence="4">
    <location>
        <begin position="138"/>
        <end position="157"/>
    </location>
</feature>
<dbReference type="EMBL" id="JAQYXP010000001">
    <property type="protein sequence ID" value="MEN3233279.1"/>
    <property type="molecule type" value="Genomic_DNA"/>
</dbReference>
<dbReference type="GO" id="GO:0005524">
    <property type="term" value="F:ATP binding"/>
    <property type="evidence" value="ECO:0007669"/>
    <property type="project" value="UniProtKB-KW"/>
</dbReference>
<feature type="transmembrane region" description="Helical" evidence="4">
    <location>
        <begin position="218"/>
        <end position="240"/>
    </location>
</feature>
<evidence type="ECO:0000313" key="7">
    <source>
        <dbReference type="Proteomes" id="UP001407347"/>
    </source>
</evidence>
<keyword evidence="4" id="KW-1133">Transmembrane helix</keyword>
<feature type="transmembrane region" description="Helical" evidence="4">
    <location>
        <begin position="77"/>
        <end position="98"/>
    </location>
</feature>
<dbReference type="Pfam" id="PF02518">
    <property type="entry name" value="HATPase_c"/>
    <property type="match status" value="1"/>
</dbReference>
<dbReference type="CDD" id="cd00082">
    <property type="entry name" value="HisKA"/>
    <property type="match status" value="1"/>
</dbReference>
<dbReference type="PROSITE" id="PS50109">
    <property type="entry name" value="HIS_KIN"/>
    <property type="match status" value="1"/>
</dbReference>
<comment type="caution">
    <text evidence="6">The sequence shown here is derived from an EMBL/GenBank/DDBJ whole genome shotgun (WGS) entry which is preliminary data.</text>
</comment>
<feature type="transmembrane region" description="Helical" evidence="4">
    <location>
        <begin position="104"/>
        <end position="126"/>
    </location>
</feature>
<dbReference type="EC" id="2.7.13.3" evidence="2"/>
<dbReference type="PANTHER" id="PTHR43065">
    <property type="entry name" value="SENSOR HISTIDINE KINASE"/>
    <property type="match status" value="1"/>
</dbReference>
<dbReference type="InterPro" id="IPR036890">
    <property type="entry name" value="HATPase_C_sf"/>
</dbReference>
<evidence type="ECO:0000259" key="5">
    <source>
        <dbReference type="PROSITE" id="PS50109"/>
    </source>
</evidence>
<dbReference type="PANTHER" id="PTHR43065:SF42">
    <property type="entry name" value="TWO-COMPONENT SENSOR PPRA"/>
    <property type="match status" value="1"/>
</dbReference>
<feature type="transmembrane region" description="Helical" evidence="4">
    <location>
        <begin position="163"/>
        <end position="181"/>
    </location>
</feature>
<evidence type="ECO:0000256" key="1">
    <source>
        <dbReference type="ARBA" id="ARBA00000085"/>
    </source>
</evidence>
<keyword evidence="6" id="KW-0067">ATP-binding</keyword>
<dbReference type="RefSeq" id="WP_346012847.1">
    <property type="nucleotide sequence ID" value="NZ_JAQYXP010000001.1"/>
</dbReference>
<dbReference type="Gene3D" id="1.10.287.130">
    <property type="match status" value="1"/>
</dbReference>
<keyword evidence="3" id="KW-0597">Phosphoprotein</keyword>
<dbReference type="Proteomes" id="UP001407347">
    <property type="component" value="Unassembled WGS sequence"/>
</dbReference>
<dbReference type="Gene3D" id="3.30.565.10">
    <property type="entry name" value="Histidine kinase-like ATPase, C-terminal domain"/>
    <property type="match status" value="1"/>
</dbReference>
<keyword evidence="4" id="KW-0472">Membrane</keyword>
<reference evidence="6 7" key="1">
    <citation type="journal article" date="2023" name="PLoS ONE">
        <title>Complete genome assembly of Hawai'i environmental nontuberculous mycobacteria reveals unexpected co-isolation with methylobacteria.</title>
        <authorList>
            <person name="Hendrix J."/>
            <person name="Epperson L.E."/>
            <person name="Tong E.I."/>
            <person name="Chan Y.L."/>
            <person name="Hasan N.A."/>
            <person name="Dawrs S.N."/>
            <person name="Norton G.J."/>
            <person name="Virdi R."/>
            <person name="Crooks J.L."/>
            <person name="Chan E.D."/>
            <person name="Honda J.R."/>
            <person name="Strong M."/>
        </authorList>
    </citation>
    <scope>NUCLEOTIDE SEQUENCE [LARGE SCALE GENOMIC DNA]</scope>
    <source>
        <strain evidence="6 7">NJH_HI04-1</strain>
    </source>
</reference>
<feature type="domain" description="Histidine kinase" evidence="5">
    <location>
        <begin position="276"/>
        <end position="483"/>
    </location>
</feature>
<gene>
    <name evidence="6" type="ORF">PUR29_06635</name>
</gene>
<dbReference type="SUPFAM" id="SSF47384">
    <property type="entry name" value="Homodimeric domain of signal transducing histidine kinase"/>
    <property type="match status" value="1"/>
</dbReference>
<accession>A0ABU9ZQ44</accession>
<evidence type="ECO:0000313" key="6">
    <source>
        <dbReference type="EMBL" id="MEN3233279.1"/>
    </source>
</evidence>
<dbReference type="InterPro" id="IPR003594">
    <property type="entry name" value="HATPase_dom"/>
</dbReference>
<name>A0ABU9ZQ44_9HYPH</name>
<evidence type="ECO:0000256" key="2">
    <source>
        <dbReference type="ARBA" id="ARBA00012438"/>
    </source>
</evidence>
<evidence type="ECO:0000256" key="3">
    <source>
        <dbReference type="ARBA" id="ARBA00022553"/>
    </source>
</evidence>
<evidence type="ECO:0000256" key="4">
    <source>
        <dbReference type="SAM" id="Phobius"/>
    </source>
</evidence>
<organism evidence="6 7">
    <name type="scientific">Methylobacterium ajmalii</name>
    <dbReference type="NCBI Taxonomy" id="2738439"/>
    <lineage>
        <taxon>Bacteria</taxon>
        <taxon>Pseudomonadati</taxon>
        <taxon>Pseudomonadota</taxon>
        <taxon>Alphaproteobacteria</taxon>
        <taxon>Hyphomicrobiales</taxon>
        <taxon>Methylobacteriaceae</taxon>
        <taxon>Methylobacterium</taxon>
    </lineage>
</organism>
<dbReference type="InterPro" id="IPR003661">
    <property type="entry name" value="HisK_dim/P_dom"/>
</dbReference>
<proteinExistence type="predicted"/>
<keyword evidence="4" id="KW-0812">Transmembrane</keyword>
<sequence>MRSFGCCASGEAGVFRVMKSMSGARANGTAMTDWAELRRTARATLIAAARHLGIGSLAGLGEAEPSDDDQDGGRQNLLLLVQLRWIAVAGQVVTIAVAQAGLGIALPLGAMAVVLAGLVLLNLVSLAWIARGGPVTEATLFVALLLDVAALTAQLSLSGGATNPFTSLFLLQLTLAAVLLSSRATIGLVALTTAALGVLMLAYRPLVLPQGEGETELFRLYLVGMLVSFVIDAALIAVFVTRVSRNLRRQDARLADLRQRAAEEDHIVRMGLLASGAAHELGTPLSSLSVILGDWRRMPELTASPDIAREIEEMQEAVGRCKAIVTGILLAAGAARGEAPHLTTVRGFVTELAGDWRRMRSCFCLQVRDEFGDDQEIVSDTALKQVLFNVLDNALDMSPTFVELVLLRDGDTLRLSVTDRGPGFAPEMLARLGQPYTSSKGRLGGGLGLFLVVNVVRKLGGTVEARNRSYGGAVVTISLPLASLTV</sequence>